<gene>
    <name evidence="3" type="ORF">HPHI1048_LOCUS12583</name>
</gene>
<sequence length="229" mass="25571">METKISHSLIKAVSGEFDLESVYKLTLNRMNIRAIENLEGCVNLQELNLSNNEIERIQGLEKLQSLRKITLTSNKISSLQGLDKCAALEHIFVQDNMIDNISEIANVSALKNLKSLYLRNIDGSQKNPVCDHPSYRSSIVRQLPHISILDGERLKHSNTLYADASSSQTTSTAQVQIPESKSWLSGFTWEEDKDDVDKLLAPIQAKFDAVMSDSKKLNAAAVALLSHYQ</sequence>
<evidence type="ECO:0000256" key="1">
    <source>
        <dbReference type="ARBA" id="ARBA00022614"/>
    </source>
</evidence>
<proteinExistence type="predicted"/>
<keyword evidence="1" id="KW-0433">Leucine-rich repeat</keyword>
<reference evidence="3" key="1">
    <citation type="submission" date="2021-01" db="EMBL/GenBank/DDBJ databases">
        <authorList>
            <person name="Corre E."/>
            <person name="Pelletier E."/>
            <person name="Niang G."/>
            <person name="Scheremetjew M."/>
            <person name="Finn R."/>
            <person name="Kale V."/>
            <person name="Holt S."/>
            <person name="Cochrane G."/>
            <person name="Meng A."/>
            <person name="Brown T."/>
            <person name="Cohen L."/>
        </authorList>
    </citation>
    <scope>NUCLEOTIDE SEQUENCE</scope>
    <source>
        <strain evidence="3">CCMP325</strain>
    </source>
</reference>
<dbReference type="SMART" id="SM00365">
    <property type="entry name" value="LRR_SD22"/>
    <property type="match status" value="3"/>
</dbReference>
<evidence type="ECO:0008006" key="4">
    <source>
        <dbReference type="Google" id="ProtNLM"/>
    </source>
</evidence>
<dbReference type="InterPro" id="IPR001611">
    <property type="entry name" value="Leu-rich_rpt"/>
</dbReference>
<dbReference type="PANTHER" id="PTHR15454">
    <property type="entry name" value="NISCHARIN RELATED"/>
    <property type="match status" value="1"/>
</dbReference>
<dbReference type="Pfam" id="PF14580">
    <property type="entry name" value="LRR_9"/>
    <property type="match status" value="1"/>
</dbReference>
<dbReference type="InterPro" id="IPR032675">
    <property type="entry name" value="LRR_dom_sf"/>
</dbReference>
<dbReference type="EMBL" id="HBEO01018440">
    <property type="protein sequence ID" value="CAD8487991.1"/>
    <property type="molecule type" value="Transcribed_RNA"/>
</dbReference>
<dbReference type="PROSITE" id="PS51450">
    <property type="entry name" value="LRR"/>
    <property type="match status" value="2"/>
</dbReference>
<accession>A0A7S0EKS8</accession>
<dbReference type="Gene3D" id="3.80.10.10">
    <property type="entry name" value="Ribonuclease Inhibitor"/>
    <property type="match status" value="1"/>
</dbReference>
<dbReference type="SUPFAM" id="SSF52058">
    <property type="entry name" value="L domain-like"/>
    <property type="match status" value="1"/>
</dbReference>
<dbReference type="AlphaFoldDB" id="A0A7S0EKS8"/>
<evidence type="ECO:0000256" key="2">
    <source>
        <dbReference type="ARBA" id="ARBA00022737"/>
    </source>
</evidence>
<evidence type="ECO:0000313" key="3">
    <source>
        <dbReference type="EMBL" id="CAD8487991.1"/>
    </source>
</evidence>
<dbReference type="PANTHER" id="PTHR15454:SF56">
    <property type="entry name" value="PROTEIN PHOSPHATASE 1 REGULATORY SUBUNIT 7-RELATED"/>
    <property type="match status" value="1"/>
</dbReference>
<keyword evidence="2" id="KW-0677">Repeat</keyword>
<dbReference type="GO" id="GO:0005737">
    <property type="term" value="C:cytoplasm"/>
    <property type="evidence" value="ECO:0007669"/>
    <property type="project" value="TreeGrafter"/>
</dbReference>
<protein>
    <recommendedName>
        <fullName evidence="4">Protein phosphatase 1 regulatory subunit 7</fullName>
    </recommendedName>
</protein>
<organism evidence="3">
    <name type="scientific">Hanusia phi</name>
    <dbReference type="NCBI Taxonomy" id="3032"/>
    <lineage>
        <taxon>Eukaryota</taxon>
        <taxon>Cryptophyceae</taxon>
        <taxon>Pyrenomonadales</taxon>
        <taxon>Geminigeraceae</taxon>
        <taxon>Hanusia</taxon>
    </lineage>
</organism>
<name>A0A7S0EKS8_9CRYP</name>